<accession>A0A8H6VPI1</accession>
<name>A0A8H6VPI1_9PEZI</name>
<dbReference type="Proteomes" id="UP000660729">
    <property type="component" value="Unassembled WGS sequence"/>
</dbReference>
<keyword evidence="2" id="KW-1185">Reference proteome</keyword>
<dbReference type="AlphaFoldDB" id="A0A8H6VPI1"/>
<gene>
    <name evidence="1" type="ORF">HII31_02899</name>
</gene>
<comment type="caution">
    <text evidence="1">The sequence shown here is derived from an EMBL/GenBank/DDBJ whole genome shotgun (WGS) entry which is preliminary data.</text>
</comment>
<organism evidence="1 2">
    <name type="scientific">Pseudocercospora fuligena</name>
    <dbReference type="NCBI Taxonomy" id="685502"/>
    <lineage>
        <taxon>Eukaryota</taxon>
        <taxon>Fungi</taxon>
        <taxon>Dikarya</taxon>
        <taxon>Ascomycota</taxon>
        <taxon>Pezizomycotina</taxon>
        <taxon>Dothideomycetes</taxon>
        <taxon>Dothideomycetidae</taxon>
        <taxon>Mycosphaerellales</taxon>
        <taxon>Mycosphaerellaceae</taxon>
        <taxon>Pseudocercospora</taxon>
    </lineage>
</organism>
<protein>
    <submittedName>
        <fullName evidence="1">Uncharacterized protein</fullName>
    </submittedName>
</protein>
<evidence type="ECO:0000313" key="2">
    <source>
        <dbReference type="Proteomes" id="UP000660729"/>
    </source>
</evidence>
<proteinExistence type="predicted"/>
<reference evidence="1" key="1">
    <citation type="submission" date="2020-04" db="EMBL/GenBank/DDBJ databases">
        <title>Draft genome resource of the tomato pathogen Pseudocercospora fuligena.</title>
        <authorList>
            <person name="Zaccaron A."/>
        </authorList>
    </citation>
    <scope>NUCLEOTIDE SEQUENCE</scope>
    <source>
        <strain evidence="1">PF001</strain>
    </source>
</reference>
<evidence type="ECO:0000313" key="1">
    <source>
        <dbReference type="EMBL" id="KAF7195764.1"/>
    </source>
</evidence>
<sequence length="99" mass="10995">MWNTEPYLTQHCGCINTEADGNAAADAEFSSFGTERDFAGNPELQEAQRENANFASGVDVATCLTRHQHTDHITVLQCCSVGRLTGFSRHSDRDSFLKW</sequence>
<dbReference type="EMBL" id="JABCIY010000037">
    <property type="protein sequence ID" value="KAF7195764.1"/>
    <property type="molecule type" value="Genomic_DNA"/>
</dbReference>